<dbReference type="PANTHER" id="PTHR43244">
    <property type="match status" value="1"/>
</dbReference>
<protein>
    <submittedName>
        <fullName evidence="3">Putative non-F420 flavinoid oxidoreductase</fullName>
    </submittedName>
</protein>
<gene>
    <name evidence="3" type="ORF">L602_005200000040</name>
</gene>
<evidence type="ECO:0000256" key="1">
    <source>
        <dbReference type="ARBA" id="ARBA00023002"/>
    </source>
</evidence>
<dbReference type="OrthoDB" id="180193at2"/>
<name>A0A562B559_9BURK</name>
<dbReference type="CDD" id="cd01097">
    <property type="entry name" value="Tetrahydromethanopterin_reductase"/>
    <property type="match status" value="1"/>
</dbReference>
<dbReference type="Gene3D" id="3.20.20.30">
    <property type="entry name" value="Luciferase-like domain"/>
    <property type="match status" value="1"/>
</dbReference>
<organism evidence="3 4">
    <name type="scientific">Cupriavidus gilardii J11</name>
    <dbReference type="NCBI Taxonomy" id="936133"/>
    <lineage>
        <taxon>Bacteria</taxon>
        <taxon>Pseudomonadati</taxon>
        <taxon>Pseudomonadota</taxon>
        <taxon>Betaproteobacteria</taxon>
        <taxon>Burkholderiales</taxon>
        <taxon>Burkholderiaceae</taxon>
        <taxon>Cupriavidus</taxon>
    </lineage>
</organism>
<dbReference type="Proteomes" id="UP000318141">
    <property type="component" value="Unassembled WGS sequence"/>
</dbReference>
<feature type="domain" description="Luciferase-like" evidence="2">
    <location>
        <begin position="9"/>
        <end position="238"/>
    </location>
</feature>
<reference evidence="3 4" key="1">
    <citation type="submission" date="2019-07" db="EMBL/GenBank/DDBJ databases">
        <title>Genome sequencing of lignin-degrading bacterial isolates.</title>
        <authorList>
            <person name="Gladden J."/>
        </authorList>
    </citation>
    <scope>NUCLEOTIDE SEQUENCE [LARGE SCALE GENOMIC DNA]</scope>
    <source>
        <strain evidence="3 4">J11</strain>
    </source>
</reference>
<dbReference type="NCBIfam" id="TIGR03557">
    <property type="entry name" value="F420_G6P_family"/>
    <property type="match status" value="1"/>
</dbReference>
<dbReference type="InterPro" id="IPR023907">
    <property type="entry name" value="Non-F420_Flavin_OxRdtase"/>
</dbReference>
<dbReference type="EMBL" id="VLJN01000048">
    <property type="protein sequence ID" value="TWG80244.1"/>
    <property type="molecule type" value="Genomic_DNA"/>
</dbReference>
<sequence>MPLIGYHASHEQFPPGELLRYARAAQLAGFTAFSCSDHFHPWSERQGHSGFAWSWLGAAMATVDLPCGVVTCPFGRYHPAVVAQAAATLDAMFPGRFWLSIGSGEALNEHITGQPWPPKDQRNAMLLESAKIMRALWRGEEVDHSGHIRVDRARLYTLPQQPPPLIAAALSEETARWAGSWADGLITISCERDKMRRILEAFRETAGPDKPVYLQVKIAYADPSQGEEVARQMAFEQWRTNVFDSRTAAGLETVAQFDARAQSVSPADMDGAVRISCDAGRHAGWLAEDLRMGFDALYLHNVGVNQQAWIDVCGQAILPQFA</sequence>
<dbReference type="InterPro" id="IPR036661">
    <property type="entry name" value="Luciferase-like_sf"/>
</dbReference>
<dbReference type="AlphaFoldDB" id="A0A562B559"/>
<dbReference type="InterPro" id="IPR011251">
    <property type="entry name" value="Luciferase-like_dom"/>
</dbReference>
<accession>A0A562B559</accession>
<dbReference type="InterPro" id="IPR050564">
    <property type="entry name" value="F420-G6PD/mer"/>
</dbReference>
<evidence type="ECO:0000313" key="4">
    <source>
        <dbReference type="Proteomes" id="UP000318141"/>
    </source>
</evidence>
<dbReference type="Pfam" id="PF00296">
    <property type="entry name" value="Bac_luciferase"/>
    <property type="match status" value="1"/>
</dbReference>
<comment type="caution">
    <text evidence="3">The sequence shown here is derived from an EMBL/GenBank/DDBJ whole genome shotgun (WGS) entry which is preliminary data.</text>
</comment>
<dbReference type="NCBIfam" id="TIGR03885">
    <property type="entry name" value="flavin_revert"/>
    <property type="match status" value="1"/>
</dbReference>
<evidence type="ECO:0000259" key="2">
    <source>
        <dbReference type="Pfam" id="PF00296"/>
    </source>
</evidence>
<dbReference type="SUPFAM" id="SSF51679">
    <property type="entry name" value="Bacterial luciferase-like"/>
    <property type="match status" value="1"/>
</dbReference>
<evidence type="ECO:0000313" key="3">
    <source>
        <dbReference type="EMBL" id="TWG80244.1"/>
    </source>
</evidence>
<dbReference type="InterPro" id="IPR019945">
    <property type="entry name" value="F420_G6P_DH-rel"/>
</dbReference>
<keyword evidence="1" id="KW-0560">Oxidoreductase</keyword>
<proteinExistence type="predicted"/>
<dbReference type="GO" id="GO:0016705">
    <property type="term" value="F:oxidoreductase activity, acting on paired donors, with incorporation or reduction of molecular oxygen"/>
    <property type="evidence" value="ECO:0007669"/>
    <property type="project" value="InterPro"/>
</dbReference>
<keyword evidence="4" id="KW-1185">Reference proteome</keyword>
<dbReference type="PANTHER" id="PTHR43244:SF1">
    <property type="entry name" value="5,10-METHYLENETETRAHYDROMETHANOPTERIN REDUCTASE"/>
    <property type="match status" value="1"/>
</dbReference>